<feature type="compositionally biased region" description="Basic and acidic residues" evidence="1">
    <location>
        <begin position="159"/>
        <end position="175"/>
    </location>
</feature>
<keyword evidence="3" id="KW-1185">Reference proteome</keyword>
<comment type="caution">
    <text evidence="2">The sequence shown here is derived from an EMBL/GenBank/DDBJ whole genome shotgun (WGS) entry which is preliminary data.</text>
</comment>
<evidence type="ECO:0000313" key="3">
    <source>
        <dbReference type="Proteomes" id="UP000187609"/>
    </source>
</evidence>
<feature type="region of interest" description="Disordered" evidence="1">
    <location>
        <begin position="123"/>
        <end position="213"/>
    </location>
</feature>
<name>A0A1J6IQ50_NICAT</name>
<feature type="compositionally biased region" description="Acidic residues" evidence="1">
    <location>
        <begin position="129"/>
        <end position="153"/>
    </location>
</feature>
<evidence type="ECO:0000256" key="1">
    <source>
        <dbReference type="SAM" id="MobiDB-lite"/>
    </source>
</evidence>
<reference evidence="2" key="1">
    <citation type="submission" date="2016-11" db="EMBL/GenBank/DDBJ databases">
        <title>The genome of Nicotiana attenuata.</title>
        <authorList>
            <person name="Xu S."/>
            <person name="Brockmoeller T."/>
            <person name="Gaquerel E."/>
            <person name="Navarro A."/>
            <person name="Kuhl H."/>
            <person name="Gase K."/>
            <person name="Ling Z."/>
            <person name="Zhou W."/>
            <person name="Kreitzer C."/>
            <person name="Stanke M."/>
            <person name="Tang H."/>
            <person name="Lyons E."/>
            <person name="Pandey P."/>
            <person name="Pandey S.P."/>
            <person name="Timmermann B."/>
            <person name="Baldwin I.T."/>
        </authorList>
    </citation>
    <scope>NUCLEOTIDE SEQUENCE [LARGE SCALE GENOMIC DNA]</scope>
    <source>
        <strain evidence="2">UT</strain>
    </source>
</reference>
<dbReference type="EMBL" id="MJEQ01037189">
    <property type="protein sequence ID" value="OIT00963.1"/>
    <property type="molecule type" value="Genomic_DNA"/>
</dbReference>
<accession>A0A1J6IQ50</accession>
<feature type="compositionally biased region" description="Polar residues" evidence="1">
    <location>
        <begin position="16"/>
        <end position="31"/>
    </location>
</feature>
<dbReference type="Proteomes" id="UP000187609">
    <property type="component" value="Unassembled WGS sequence"/>
</dbReference>
<dbReference type="AlphaFoldDB" id="A0A1J6IQ50"/>
<evidence type="ECO:0000313" key="2">
    <source>
        <dbReference type="EMBL" id="OIT00963.1"/>
    </source>
</evidence>
<organism evidence="2 3">
    <name type="scientific">Nicotiana attenuata</name>
    <name type="common">Coyote tobacco</name>
    <dbReference type="NCBI Taxonomy" id="49451"/>
    <lineage>
        <taxon>Eukaryota</taxon>
        <taxon>Viridiplantae</taxon>
        <taxon>Streptophyta</taxon>
        <taxon>Embryophyta</taxon>
        <taxon>Tracheophyta</taxon>
        <taxon>Spermatophyta</taxon>
        <taxon>Magnoliopsida</taxon>
        <taxon>eudicotyledons</taxon>
        <taxon>Gunneridae</taxon>
        <taxon>Pentapetalae</taxon>
        <taxon>asterids</taxon>
        <taxon>lamiids</taxon>
        <taxon>Solanales</taxon>
        <taxon>Solanaceae</taxon>
        <taxon>Nicotianoideae</taxon>
        <taxon>Nicotianeae</taxon>
        <taxon>Nicotiana</taxon>
    </lineage>
</organism>
<proteinExistence type="predicted"/>
<dbReference type="Gramene" id="OIT00963">
    <property type="protein sequence ID" value="OIT00963"/>
    <property type="gene ID" value="A4A49_11182"/>
</dbReference>
<feature type="region of interest" description="Disordered" evidence="1">
    <location>
        <begin position="1"/>
        <end position="31"/>
    </location>
</feature>
<feature type="compositionally biased region" description="Basic and acidic residues" evidence="1">
    <location>
        <begin position="185"/>
        <end position="199"/>
    </location>
</feature>
<gene>
    <name evidence="2" type="ORF">A4A49_11182</name>
</gene>
<feature type="compositionally biased region" description="Polar residues" evidence="1">
    <location>
        <begin position="200"/>
        <end position="213"/>
    </location>
</feature>
<sequence length="213" mass="23152">MNKNNQLVVIDKSNEQRSPTPNPKTTGSLNPAATVFKPSSAGNPKLIKWNNVNPNGSGIAVDKGVQLESIAQWVTRTFGGNLVPTNQSCQEIPSQSIDTNVADTLSRDDNRLQLSGSKLWCDQTKEGSEDGELLEGVIGEDESTDEEKEDEEQTVNGKGNKEELKSKEISDKTNEQEQVDGVVQHNEEHEGIGAKEKDQNSTTAGMSVSKMIN</sequence>
<protein>
    <submittedName>
        <fullName evidence="2">Uncharacterized protein</fullName>
    </submittedName>
</protein>